<comment type="caution">
    <text evidence="1">The sequence shown here is derived from an EMBL/GenBank/DDBJ whole genome shotgun (WGS) entry which is preliminary data.</text>
</comment>
<reference evidence="1 2" key="1">
    <citation type="submission" date="2020-05" db="EMBL/GenBank/DDBJ databases">
        <title>Distinct polysaccharide utilization as determinants for interspecies competition between intestinal Prevotella spp.</title>
        <authorList>
            <person name="Galvez E.J.C."/>
            <person name="Iljazovic A."/>
            <person name="Strowig T."/>
        </authorList>
    </citation>
    <scope>NUCLEOTIDE SEQUENCE [LARGE SCALE GENOMIC DNA]</scope>
    <source>
        <strain evidence="1 2">PMUR</strain>
    </source>
</reference>
<accession>A0ABX2AS13</accession>
<evidence type="ECO:0000313" key="1">
    <source>
        <dbReference type="EMBL" id="NPD93010.1"/>
    </source>
</evidence>
<dbReference type="RefSeq" id="WP_172276840.1">
    <property type="nucleotide sequence ID" value="NZ_CASGMU010000007.1"/>
</dbReference>
<dbReference type="Pfam" id="PF09674">
    <property type="entry name" value="DUF2400"/>
    <property type="match status" value="1"/>
</dbReference>
<dbReference type="InterPro" id="IPR014127">
    <property type="entry name" value="CHP02757"/>
</dbReference>
<name>A0ABX2AS13_9BACT</name>
<evidence type="ECO:0000313" key="2">
    <source>
        <dbReference type="Proteomes" id="UP000714420"/>
    </source>
</evidence>
<dbReference type="Proteomes" id="UP000714420">
    <property type="component" value="Unassembled WGS sequence"/>
</dbReference>
<dbReference type="EMBL" id="JABKKF010000014">
    <property type="protein sequence ID" value="NPD93010.1"/>
    <property type="molecule type" value="Genomic_DNA"/>
</dbReference>
<sequence>MLTEEILRQYADKYETKEFINGDPSWFMHQVNGKENQETIAFIASCLSYGNRKQFMPKIQNILDYSEGNVYKWVKSGEFEIDIPDNRNKCYYRLYTYHTMNAFLHTLQNMLLQYGSIGEFVKNSISSLNDGNPSKSDNKDNIMHGKCIDAVAAICQYFAANGIEGIIPKNTTSSCKRICMFLRWMVRSGSPVDLGLWKDIIDLRTLIIPMDTHVMQQAVKLGLLKNKTASMSAARQLSARMAEIFPEDPMKADFALFGYGINNK</sequence>
<dbReference type="NCBIfam" id="TIGR02757">
    <property type="entry name" value="TIGR02757 family protein"/>
    <property type="match status" value="1"/>
</dbReference>
<organism evidence="1 2">
    <name type="scientific">Xylanibacter muris</name>
    <dbReference type="NCBI Taxonomy" id="2736290"/>
    <lineage>
        <taxon>Bacteria</taxon>
        <taxon>Pseudomonadati</taxon>
        <taxon>Bacteroidota</taxon>
        <taxon>Bacteroidia</taxon>
        <taxon>Bacteroidales</taxon>
        <taxon>Prevotellaceae</taxon>
        <taxon>Xylanibacter</taxon>
    </lineage>
</organism>
<protein>
    <submittedName>
        <fullName evidence="1">TIGR02757 family protein</fullName>
    </submittedName>
</protein>
<keyword evidence="2" id="KW-1185">Reference proteome</keyword>
<proteinExistence type="predicted"/>
<gene>
    <name evidence="1" type="ORF">HPS56_11820</name>
</gene>